<reference evidence="1" key="1">
    <citation type="submission" date="2014-05" db="EMBL/GenBank/DDBJ databases">
        <authorList>
            <person name="Chronopoulou M."/>
        </authorList>
    </citation>
    <scope>NUCLEOTIDE SEQUENCE</scope>
    <source>
        <tissue evidence="1">Whole organism</tissue>
    </source>
</reference>
<sequence>MKVFCGMISSLGGSFNDICNIQESPTLKREKKSKEQLIH</sequence>
<dbReference type="EMBL" id="HACA01016461">
    <property type="protein sequence ID" value="CDW33822.1"/>
    <property type="molecule type" value="Transcribed_RNA"/>
</dbReference>
<accession>A0A0K2U7B9</accession>
<evidence type="ECO:0000313" key="1">
    <source>
        <dbReference type="EMBL" id="CDW33822.1"/>
    </source>
</evidence>
<organism evidence="1">
    <name type="scientific">Lepeophtheirus salmonis</name>
    <name type="common">Salmon louse</name>
    <name type="synonym">Caligus salmonis</name>
    <dbReference type="NCBI Taxonomy" id="72036"/>
    <lineage>
        <taxon>Eukaryota</taxon>
        <taxon>Metazoa</taxon>
        <taxon>Ecdysozoa</taxon>
        <taxon>Arthropoda</taxon>
        <taxon>Crustacea</taxon>
        <taxon>Multicrustacea</taxon>
        <taxon>Hexanauplia</taxon>
        <taxon>Copepoda</taxon>
        <taxon>Siphonostomatoida</taxon>
        <taxon>Caligidae</taxon>
        <taxon>Lepeophtheirus</taxon>
    </lineage>
</organism>
<proteinExistence type="predicted"/>
<name>A0A0K2U7B9_LEPSM</name>
<protein>
    <submittedName>
        <fullName evidence="1">Uncharacterized protein</fullName>
    </submittedName>
</protein>
<dbReference type="AlphaFoldDB" id="A0A0K2U7B9"/>